<reference evidence="3 4" key="1">
    <citation type="journal article" date="2019" name="Sci. Rep.">
        <title>Orb-weaving spider Araneus ventricosus genome elucidates the spidroin gene catalogue.</title>
        <authorList>
            <person name="Kono N."/>
            <person name="Nakamura H."/>
            <person name="Ohtoshi R."/>
            <person name="Moran D.A.P."/>
            <person name="Shinohara A."/>
            <person name="Yoshida Y."/>
            <person name="Fujiwara M."/>
            <person name="Mori M."/>
            <person name="Tomita M."/>
            <person name="Arakawa K."/>
        </authorList>
    </citation>
    <scope>NUCLEOTIDE SEQUENCE [LARGE SCALE GENOMIC DNA]</scope>
</reference>
<dbReference type="EMBL" id="BGPR01025431">
    <property type="protein sequence ID" value="GBN94323.1"/>
    <property type="molecule type" value="Genomic_DNA"/>
</dbReference>
<evidence type="ECO:0000313" key="3">
    <source>
        <dbReference type="EMBL" id="GBN94326.1"/>
    </source>
</evidence>
<proteinExistence type="predicted"/>
<name>A0A4Y2T494_ARAVE</name>
<keyword evidence="4" id="KW-1185">Reference proteome</keyword>
<evidence type="ECO:0000256" key="1">
    <source>
        <dbReference type="SAM" id="MobiDB-lite"/>
    </source>
</evidence>
<sequence length="90" mass="10457">MTRTTPELDPPFQTSSSYQREDVPPTKYDFTCNRPNYQREDVSPTTYDFTCNRPNTRRILSGIGVRTWKPLGFEADILPLGHSFVKCLRK</sequence>
<comment type="caution">
    <text evidence="3">The sequence shown here is derived from an EMBL/GenBank/DDBJ whole genome shotgun (WGS) entry which is preliminary data.</text>
</comment>
<feature type="region of interest" description="Disordered" evidence="1">
    <location>
        <begin position="1"/>
        <end position="35"/>
    </location>
</feature>
<dbReference type="EMBL" id="BGPR01025434">
    <property type="protein sequence ID" value="GBN94326.1"/>
    <property type="molecule type" value="Genomic_DNA"/>
</dbReference>
<accession>A0A4Y2T494</accession>
<gene>
    <name evidence="3" type="ORF">AVEN_140778_1</name>
    <name evidence="2" type="ORF">AVEN_240035_1</name>
</gene>
<dbReference type="AlphaFoldDB" id="A0A4Y2T494"/>
<evidence type="ECO:0000313" key="4">
    <source>
        <dbReference type="Proteomes" id="UP000499080"/>
    </source>
</evidence>
<protein>
    <submittedName>
        <fullName evidence="3">Uncharacterized protein</fullName>
    </submittedName>
</protein>
<dbReference type="Proteomes" id="UP000499080">
    <property type="component" value="Unassembled WGS sequence"/>
</dbReference>
<evidence type="ECO:0000313" key="2">
    <source>
        <dbReference type="EMBL" id="GBN94323.1"/>
    </source>
</evidence>
<organism evidence="3 4">
    <name type="scientific">Araneus ventricosus</name>
    <name type="common">Orbweaver spider</name>
    <name type="synonym">Epeira ventricosa</name>
    <dbReference type="NCBI Taxonomy" id="182803"/>
    <lineage>
        <taxon>Eukaryota</taxon>
        <taxon>Metazoa</taxon>
        <taxon>Ecdysozoa</taxon>
        <taxon>Arthropoda</taxon>
        <taxon>Chelicerata</taxon>
        <taxon>Arachnida</taxon>
        <taxon>Araneae</taxon>
        <taxon>Araneomorphae</taxon>
        <taxon>Entelegynae</taxon>
        <taxon>Araneoidea</taxon>
        <taxon>Araneidae</taxon>
        <taxon>Araneus</taxon>
    </lineage>
</organism>